<evidence type="ECO:0000313" key="2">
    <source>
        <dbReference type="Proteomes" id="UP000316238"/>
    </source>
</evidence>
<dbReference type="Proteomes" id="UP000316238">
    <property type="component" value="Unassembled WGS sequence"/>
</dbReference>
<accession>A0A521FY52</accession>
<gene>
    <name evidence="1" type="ORF">CDV28_1704</name>
</gene>
<organism evidence="1 2">
    <name type="scientific">Candidatus Electronema aureum</name>
    <dbReference type="NCBI Taxonomy" id="2005002"/>
    <lineage>
        <taxon>Bacteria</taxon>
        <taxon>Pseudomonadati</taxon>
        <taxon>Thermodesulfobacteriota</taxon>
        <taxon>Desulfobulbia</taxon>
        <taxon>Desulfobulbales</taxon>
        <taxon>Desulfobulbaceae</taxon>
        <taxon>Candidatus Electronema</taxon>
    </lineage>
</organism>
<name>A0A521FY52_9BACT</name>
<sequence length="85" mass="9903">MKRTGKEMRSEYDFTGGVRGKHHKVMQEGYSVSLHKENGEVETQEFMPRKDDVIILEPDLRPYFPDSESVNRALRCLVPLLPKRV</sequence>
<dbReference type="EMBL" id="NQJD01000070">
    <property type="protein sequence ID" value="TAA73694.1"/>
    <property type="molecule type" value="Genomic_DNA"/>
</dbReference>
<proteinExistence type="predicted"/>
<keyword evidence="2" id="KW-1185">Reference proteome</keyword>
<evidence type="ECO:0000313" key="1">
    <source>
        <dbReference type="EMBL" id="TAA73694.1"/>
    </source>
</evidence>
<comment type="caution">
    <text evidence="1">The sequence shown here is derived from an EMBL/GenBank/DDBJ whole genome shotgun (WGS) entry which is preliminary data.</text>
</comment>
<reference evidence="1" key="1">
    <citation type="submission" date="2017-07" db="EMBL/GenBank/DDBJ databases">
        <title>The cable genome - Insights into the physiology and evolution of filamentous bacteria capable of sulfide oxidation via long distance electron transfer.</title>
        <authorList>
            <person name="Thorup C."/>
            <person name="Bjerg J.T."/>
            <person name="Schreiber L."/>
            <person name="Nielsen L.P."/>
            <person name="Kjeldsen K.U."/>
            <person name="Boesen T."/>
            <person name="Boggild A."/>
            <person name="Meysman F."/>
            <person name="Geelhoed J."/>
            <person name="Schramm A."/>
        </authorList>
    </citation>
    <scope>NUCLEOTIDE SEQUENCE [LARGE SCALE GENOMIC DNA]</scope>
    <source>
        <strain evidence="1">GS</strain>
    </source>
</reference>
<protein>
    <submittedName>
        <fullName evidence="1">Uncharacterized protein</fullName>
    </submittedName>
</protein>
<dbReference type="AlphaFoldDB" id="A0A521FY52"/>